<feature type="compositionally biased region" description="Basic and acidic residues" evidence="1">
    <location>
        <begin position="9"/>
        <end position="25"/>
    </location>
</feature>
<dbReference type="AlphaFoldDB" id="A0A1G8YPH7"/>
<name>A0A1G8YPH7_9EURY</name>
<keyword evidence="3" id="KW-1185">Reference proteome</keyword>
<dbReference type="STRING" id="1095776.SAMN04515672_2251"/>
<dbReference type="EMBL" id="FNFE01000002">
    <property type="protein sequence ID" value="SDK04671.1"/>
    <property type="molecule type" value="Genomic_DNA"/>
</dbReference>
<protein>
    <submittedName>
        <fullName evidence="2">Uncharacterized protein</fullName>
    </submittedName>
</protein>
<feature type="region of interest" description="Disordered" evidence="1">
    <location>
        <begin position="1"/>
        <end position="25"/>
    </location>
</feature>
<gene>
    <name evidence="2" type="ORF">SAMN04515672_2251</name>
</gene>
<dbReference type="Proteomes" id="UP000198882">
    <property type="component" value="Unassembled WGS sequence"/>
</dbReference>
<sequence length="51" mass="5603">MTNLSDDSSSNHDSEEDVLHSEDSTHPRIELLHHIAAEIARCSAETAVYAP</sequence>
<organism evidence="2 3">
    <name type="scientific">Natronorubrum texcoconense</name>
    <dbReference type="NCBI Taxonomy" id="1095776"/>
    <lineage>
        <taxon>Archaea</taxon>
        <taxon>Methanobacteriati</taxon>
        <taxon>Methanobacteriota</taxon>
        <taxon>Stenosarchaea group</taxon>
        <taxon>Halobacteria</taxon>
        <taxon>Halobacteriales</taxon>
        <taxon>Natrialbaceae</taxon>
        <taxon>Natronorubrum</taxon>
    </lineage>
</organism>
<evidence type="ECO:0000313" key="3">
    <source>
        <dbReference type="Proteomes" id="UP000198882"/>
    </source>
</evidence>
<reference evidence="3" key="1">
    <citation type="submission" date="2016-10" db="EMBL/GenBank/DDBJ databases">
        <authorList>
            <person name="Varghese N."/>
            <person name="Submissions S."/>
        </authorList>
    </citation>
    <scope>NUCLEOTIDE SEQUENCE [LARGE SCALE GENOMIC DNA]</scope>
    <source>
        <strain evidence="3">B4,CECT 8067,JCM 17497</strain>
    </source>
</reference>
<proteinExistence type="predicted"/>
<evidence type="ECO:0000313" key="2">
    <source>
        <dbReference type="EMBL" id="SDK04671.1"/>
    </source>
</evidence>
<accession>A0A1G8YPH7</accession>
<evidence type="ECO:0000256" key="1">
    <source>
        <dbReference type="SAM" id="MobiDB-lite"/>
    </source>
</evidence>